<dbReference type="Proteomes" id="UP000604391">
    <property type="component" value="Unassembled WGS sequence"/>
</dbReference>
<accession>A0A832UY50</accession>
<protein>
    <submittedName>
        <fullName evidence="2">Uncharacterized protein</fullName>
    </submittedName>
</protein>
<gene>
    <name evidence="2" type="ORF">H1011_01090</name>
</gene>
<sequence length="258" mass="28778">MYEVFPELRPAFDRIGEGDLSGAAEELEKAEEELAKTILGRKFSKGMGKTEEFVENIRDLLKRMKITLKVQSAAAVIVEREGGDADLRKQNQELIRMSVQETREIMSLTKELDEMDKKDIFEDVLEEYQRIMKTEDSELISSGEFLEKLNVLLEGVGMSRKERTAIMNVLKSGKGNLKPGTFGWSSFTIVLGSSISASGILMMDFLSNFEGGVAGQSIRASFGATLMGLLLVQGGIFQIINEVGQGYDIKTLKKIFRR</sequence>
<organism evidence="2 3">
    <name type="scientific">Candidatus Undinarchaeum marinum</name>
    <dbReference type="NCBI Taxonomy" id="2756141"/>
    <lineage>
        <taxon>Archaea</taxon>
        <taxon>Candidatus Undinarchaeota</taxon>
        <taxon>Candidatus Undinarchaeia</taxon>
        <taxon>Candidatus Undinarchaeales</taxon>
        <taxon>Candidatus Undinarchaeaceae</taxon>
        <taxon>Candidatus Undinarchaeum</taxon>
    </lineage>
</organism>
<reference evidence="2 3" key="1">
    <citation type="journal article" name="Nat. Commun.">
        <title>Undinarchaeota illuminate DPANN phylogeny and the impact of gene transfer on archaeal evolution.</title>
        <authorList>
            <person name="Dombrowski N."/>
            <person name="Williams T.A."/>
            <person name="Sun J."/>
            <person name="Woodcroft B.J."/>
            <person name="Lee J.H."/>
            <person name="Minh B.Q."/>
            <person name="Rinke C."/>
            <person name="Spang A."/>
        </authorList>
    </citation>
    <scope>NUCLEOTIDE SEQUENCE [LARGE SCALE GENOMIC DNA]</scope>
    <source>
        <strain evidence="2">MAG_bin17</strain>
    </source>
</reference>
<keyword evidence="1" id="KW-0812">Transmembrane</keyword>
<proteinExistence type="predicted"/>
<evidence type="ECO:0000313" key="3">
    <source>
        <dbReference type="Proteomes" id="UP000604391"/>
    </source>
</evidence>
<keyword evidence="1" id="KW-1133">Transmembrane helix</keyword>
<dbReference type="AlphaFoldDB" id="A0A832UY50"/>
<evidence type="ECO:0000256" key="1">
    <source>
        <dbReference type="SAM" id="Phobius"/>
    </source>
</evidence>
<feature type="transmembrane region" description="Helical" evidence="1">
    <location>
        <begin position="222"/>
        <end position="240"/>
    </location>
</feature>
<evidence type="ECO:0000313" key="2">
    <source>
        <dbReference type="EMBL" id="HIJ99403.1"/>
    </source>
</evidence>
<dbReference type="EMBL" id="DVAD01000007">
    <property type="protein sequence ID" value="HIJ99403.1"/>
    <property type="molecule type" value="Genomic_DNA"/>
</dbReference>
<keyword evidence="3" id="KW-1185">Reference proteome</keyword>
<name>A0A832UY50_9ARCH</name>
<feature type="transmembrane region" description="Helical" evidence="1">
    <location>
        <begin position="181"/>
        <end position="202"/>
    </location>
</feature>
<keyword evidence="1" id="KW-0472">Membrane</keyword>
<comment type="caution">
    <text evidence="2">The sequence shown here is derived from an EMBL/GenBank/DDBJ whole genome shotgun (WGS) entry which is preliminary data.</text>
</comment>